<evidence type="ECO:0000313" key="4">
    <source>
        <dbReference type="Proteomes" id="UP001443914"/>
    </source>
</evidence>
<gene>
    <name evidence="3" type="ORF">RND81_14G094200</name>
</gene>
<dbReference type="PANTHER" id="PTHR46116:SF19">
    <property type="entry name" value="UBIQUITIN-CONJUGATING ENZYME FAMILY PROTEIN"/>
    <property type="match status" value="1"/>
</dbReference>
<dbReference type="EMBL" id="JBDFQZ010000014">
    <property type="protein sequence ID" value="KAK9665158.1"/>
    <property type="molecule type" value="Genomic_DNA"/>
</dbReference>
<organism evidence="3 4">
    <name type="scientific">Saponaria officinalis</name>
    <name type="common">Common soapwort</name>
    <name type="synonym">Lychnis saponaria</name>
    <dbReference type="NCBI Taxonomy" id="3572"/>
    <lineage>
        <taxon>Eukaryota</taxon>
        <taxon>Viridiplantae</taxon>
        <taxon>Streptophyta</taxon>
        <taxon>Embryophyta</taxon>
        <taxon>Tracheophyta</taxon>
        <taxon>Spermatophyta</taxon>
        <taxon>Magnoliopsida</taxon>
        <taxon>eudicotyledons</taxon>
        <taxon>Gunneridae</taxon>
        <taxon>Pentapetalae</taxon>
        <taxon>Caryophyllales</taxon>
        <taxon>Caryophyllaceae</taxon>
        <taxon>Caryophylleae</taxon>
        <taxon>Saponaria</taxon>
    </lineage>
</organism>
<sequence>MLLSSRSRTNGVDTNKKVSLPRDIRSVRELELVLLSIQALVLNEKPFFNEPGYELMSGTYPWDNWASAYNRHAFERSCKTMLSVLSSPPKNFESLVIEHFKGRAEFILNACDMYRKGLAKVGLFDGVVMTGKGQYVSSRFTSSMNTLFGDLVTAFSGIGAPIQNVVDRLEEGNRSEKKKNIGLVKKLRNLFVGLMAKKKSKSQVKVVSRGSNRRSKTIVI</sequence>
<reference evidence="3" key="1">
    <citation type="submission" date="2024-03" db="EMBL/GenBank/DDBJ databases">
        <title>WGS assembly of Saponaria officinalis var. Norfolk2.</title>
        <authorList>
            <person name="Jenkins J."/>
            <person name="Shu S."/>
            <person name="Grimwood J."/>
            <person name="Barry K."/>
            <person name="Goodstein D."/>
            <person name="Schmutz J."/>
            <person name="Leebens-Mack J."/>
            <person name="Osbourn A."/>
        </authorList>
    </citation>
    <scope>NUCLEOTIDE SEQUENCE [LARGE SCALE GENOMIC DNA]</scope>
    <source>
        <strain evidence="3">JIC</strain>
    </source>
</reference>
<keyword evidence="4" id="KW-1185">Reference proteome</keyword>
<dbReference type="AlphaFoldDB" id="A0AAW1GQG8"/>
<proteinExistence type="predicted"/>
<evidence type="ECO:0000256" key="1">
    <source>
        <dbReference type="ARBA" id="ARBA00022679"/>
    </source>
</evidence>
<dbReference type="PANTHER" id="PTHR46116">
    <property type="entry name" value="(E3-INDEPENDENT) E2 UBIQUITIN-CONJUGATING ENZYME"/>
    <property type="match status" value="1"/>
</dbReference>
<dbReference type="InterPro" id="IPR016135">
    <property type="entry name" value="UBQ-conjugating_enzyme/RWD"/>
</dbReference>
<protein>
    <submittedName>
        <fullName evidence="3">Uncharacterized protein</fullName>
    </submittedName>
</protein>
<evidence type="ECO:0000313" key="3">
    <source>
        <dbReference type="EMBL" id="KAK9665158.1"/>
    </source>
</evidence>
<keyword evidence="1" id="KW-0808">Transferase</keyword>
<dbReference type="Proteomes" id="UP001443914">
    <property type="component" value="Unassembled WGS sequence"/>
</dbReference>
<comment type="caution">
    <text evidence="3">The sequence shown here is derived from an EMBL/GenBank/DDBJ whole genome shotgun (WGS) entry which is preliminary data.</text>
</comment>
<dbReference type="GO" id="GO:0061631">
    <property type="term" value="F:ubiquitin conjugating enzyme activity"/>
    <property type="evidence" value="ECO:0007669"/>
    <property type="project" value="TreeGrafter"/>
</dbReference>
<name>A0AAW1GQG8_SAPOF</name>
<keyword evidence="2" id="KW-0833">Ubl conjugation pathway</keyword>
<dbReference type="Gene3D" id="3.10.110.10">
    <property type="entry name" value="Ubiquitin Conjugating Enzyme"/>
    <property type="match status" value="1"/>
</dbReference>
<evidence type="ECO:0000256" key="2">
    <source>
        <dbReference type="ARBA" id="ARBA00022786"/>
    </source>
</evidence>
<accession>A0AAW1GQG8</accession>